<dbReference type="InterPro" id="IPR016193">
    <property type="entry name" value="Cytidine_deaminase-like"/>
</dbReference>
<keyword evidence="10 12" id="KW-0560">Oxidoreductase</keyword>
<dbReference type="PANTHER" id="PTHR38011:SF7">
    <property type="entry name" value="2,5-DIAMINO-6-RIBOSYLAMINO-4(3H)-PYRIMIDINONE 5'-PHOSPHATE REDUCTASE"/>
    <property type="match status" value="1"/>
</dbReference>
<evidence type="ECO:0000256" key="12">
    <source>
        <dbReference type="PIRNR" id="PIRNR006769"/>
    </source>
</evidence>
<proteinExistence type="inferred from homology"/>
<comment type="similarity">
    <text evidence="4 12">In the N-terminal section; belongs to the cytidine and deoxycytidylate deaminase family.</text>
</comment>
<keyword evidence="7 12" id="KW-0479">Metal-binding</keyword>
<comment type="pathway">
    <text evidence="3 12">Cofactor biosynthesis; riboflavin biosynthesis; 5-amino-6-(D-ribitylamino)uracil from GTP: step 3/4.</text>
</comment>
<gene>
    <name evidence="14" type="primary">ribD</name>
    <name evidence="14" type="ORF">GCM10025772_18760</name>
</gene>
<dbReference type="PROSITE" id="PS00903">
    <property type="entry name" value="CYT_DCMP_DEAMINASES_1"/>
    <property type="match status" value="1"/>
</dbReference>
<evidence type="ECO:0000313" key="15">
    <source>
        <dbReference type="Proteomes" id="UP001501600"/>
    </source>
</evidence>
<dbReference type="InterPro" id="IPR011549">
    <property type="entry name" value="RibD_C"/>
</dbReference>
<dbReference type="Pfam" id="PF00383">
    <property type="entry name" value="dCMP_cyt_deam_1"/>
    <property type="match status" value="1"/>
</dbReference>
<evidence type="ECO:0000313" key="14">
    <source>
        <dbReference type="EMBL" id="GAA5191606.1"/>
    </source>
</evidence>
<dbReference type="EMBL" id="BAABLF010000012">
    <property type="protein sequence ID" value="GAA5191606.1"/>
    <property type="molecule type" value="Genomic_DNA"/>
</dbReference>
<dbReference type="InterPro" id="IPR016192">
    <property type="entry name" value="APOBEC/CMP_deaminase_Zn-bd"/>
</dbReference>
<evidence type="ECO:0000256" key="1">
    <source>
        <dbReference type="ARBA" id="ARBA00002151"/>
    </source>
</evidence>
<dbReference type="Pfam" id="PF01872">
    <property type="entry name" value="RibD_C"/>
    <property type="match status" value="1"/>
</dbReference>
<dbReference type="Gene3D" id="3.40.430.10">
    <property type="entry name" value="Dihydrofolate Reductase, subunit A"/>
    <property type="match status" value="1"/>
</dbReference>
<dbReference type="EC" id="1.1.1.193" evidence="12"/>
<dbReference type="NCBIfam" id="TIGR00227">
    <property type="entry name" value="ribD_Cterm"/>
    <property type="match status" value="1"/>
</dbReference>
<comment type="function">
    <text evidence="1 12">Converts 2,5-diamino-6-(ribosylamino)-4(3h)-pyrimidinone 5'-phosphate into 5-amino-6-(ribosylamino)-2,4(1h,3h)-pyrimidinedione 5'-phosphate.</text>
</comment>
<dbReference type="RefSeq" id="WP_345316796.1">
    <property type="nucleotide sequence ID" value="NZ_BAABLF010000012.1"/>
</dbReference>
<accession>A0ABP9S6D6</accession>
<dbReference type="InterPro" id="IPR002125">
    <property type="entry name" value="CMP_dCMP_dom"/>
</dbReference>
<dbReference type="NCBIfam" id="NF008052">
    <property type="entry name" value="PRK10786.1"/>
    <property type="match status" value="1"/>
</dbReference>
<evidence type="ECO:0000256" key="4">
    <source>
        <dbReference type="ARBA" id="ARBA00005259"/>
    </source>
</evidence>
<feature type="domain" description="CMP/dCMP-type deaminase" evidence="13">
    <location>
        <begin position="8"/>
        <end position="130"/>
    </location>
</feature>
<comment type="similarity">
    <text evidence="5 12">In the C-terminal section; belongs to the HTP reductase family.</text>
</comment>
<protein>
    <recommendedName>
        <fullName evidence="12">Riboflavin biosynthesis protein RibD</fullName>
    </recommendedName>
    <domain>
        <recommendedName>
            <fullName evidence="12">Diaminohydroxyphosphoribosylaminopyrimidine deaminase</fullName>
            <shortName evidence="12">DRAP deaminase</shortName>
            <ecNumber evidence="12">3.5.4.26</ecNumber>
        </recommendedName>
        <alternativeName>
            <fullName evidence="12">Riboflavin-specific deaminase</fullName>
        </alternativeName>
    </domain>
    <domain>
        <recommendedName>
            <fullName evidence="12">5-amino-6-(5-phosphoribosylamino)uracil reductase</fullName>
            <ecNumber evidence="12">1.1.1.193</ecNumber>
        </recommendedName>
        <alternativeName>
            <fullName evidence="12">HTP reductase</fullName>
        </alternativeName>
    </domain>
</protein>
<dbReference type="InterPro" id="IPR050765">
    <property type="entry name" value="Riboflavin_Biosynth_HTPR"/>
</dbReference>
<evidence type="ECO:0000256" key="10">
    <source>
        <dbReference type="ARBA" id="ARBA00023002"/>
    </source>
</evidence>
<evidence type="ECO:0000259" key="13">
    <source>
        <dbReference type="PROSITE" id="PS51747"/>
    </source>
</evidence>
<keyword evidence="9 12" id="KW-0521">NADP</keyword>
<keyword evidence="6 12" id="KW-0686">Riboflavin biosynthesis</keyword>
<dbReference type="PROSITE" id="PS51747">
    <property type="entry name" value="CYT_DCMP_DEAMINASES_2"/>
    <property type="match status" value="1"/>
</dbReference>
<dbReference type="InterPro" id="IPR004794">
    <property type="entry name" value="Eubact_RibD"/>
</dbReference>
<dbReference type="NCBIfam" id="TIGR00326">
    <property type="entry name" value="eubact_ribD"/>
    <property type="match status" value="1"/>
</dbReference>
<dbReference type="InterPro" id="IPR002734">
    <property type="entry name" value="RibDG_C"/>
</dbReference>
<comment type="caution">
    <text evidence="14">The sequence shown here is derived from an EMBL/GenBank/DDBJ whole genome shotgun (WGS) entry which is preliminary data.</text>
</comment>
<keyword evidence="11" id="KW-0511">Multifunctional enzyme</keyword>
<evidence type="ECO:0000256" key="8">
    <source>
        <dbReference type="ARBA" id="ARBA00022833"/>
    </source>
</evidence>
<evidence type="ECO:0000256" key="7">
    <source>
        <dbReference type="ARBA" id="ARBA00022723"/>
    </source>
</evidence>
<dbReference type="SUPFAM" id="SSF53927">
    <property type="entry name" value="Cytidine deaminase-like"/>
    <property type="match status" value="1"/>
</dbReference>
<evidence type="ECO:0000256" key="3">
    <source>
        <dbReference type="ARBA" id="ARBA00004910"/>
    </source>
</evidence>
<dbReference type="InterPro" id="IPR024072">
    <property type="entry name" value="DHFR-like_dom_sf"/>
</dbReference>
<comment type="pathway">
    <text evidence="2 12">Cofactor biosynthesis; riboflavin biosynthesis; 5-amino-6-(D-ribitylamino)uracil from GTP: step 2/4.</text>
</comment>
<evidence type="ECO:0000256" key="9">
    <source>
        <dbReference type="ARBA" id="ARBA00022857"/>
    </source>
</evidence>
<keyword evidence="15" id="KW-1185">Reference proteome</keyword>
<sequence>MNDAGFSATDATHMARAIALAKRGWLTTRPNPRVGCVLVNEGTVVGEGAHLKAGEPHAEVHALRAAGAHARGATAYVTLEPCSHHGRTPPCAEALIAAGVARVVVAMVDPNPQVAGRGLRMLEQAGIPTSAGLMQAQAEALNPGFIKRMKTGLPWVRVKLAASIDGRTALANGDSKWITGPQARADVQRLRAQSDAVITGADSVLADDPSMNVRHQELGSWRQRISAEQLMQPLRVVVDGEARLAPPLKLLRCEGPILLASHRGYPAIWPDGVTCWQGPRQAQGKLDLSALLTELGRREINEVLVEAGAGLAGAFISAGLWDELVLYQAPKLMGSGARGLLQLPDFPAMAAVDTLTFSDVRRVGADLRLTLTRQER</sequence>
<evidence type="ECO:0000256" key="2">
    <source>
        <dbReference type="ARBA" id="ARBA00004882"/>
    </source>
</evidence>
<reference evidence="15" key="1">
    <citation type="journal article" date="2019" name="Int. J. Syst. Evol. Microbiol.">
        <title>The Global Catalogue of Microorganisms (GCM) 10K type strain sequencing project: providing services to taxonomists for standard genome sequencing and annotation.</title>
        <authorList>
            <consortium name="The Broad Institute Genomics Platform"/>
            <consortium name="The Broad Institute Genome Sequencing Center for Infectious Disease"/>
            <person name="Wu L."/>
            <person name="Ma J."/>
        </authorList>
    </citation>
    <scope>NUCLEOTIDE SEQUENCE [LARGE SCALE GENOMIC DNA]</scope>
    <source>
        <strain evidence="15">JCM 18720</strain>
    </source>
</reference>
<keyword evidence="8 12" id="KW-0862">Zinc</keyword>
<dbReference type="SUPFAM" id="SSF53597">
    <property type="entry name" value="Dihydrofolate reductase-like"/>
    <property type="match status" value="1"/>
</dbReference>
<evidence type="ECO:0000256" key="6">
    <source>
        <dbReference type="ARBA" id="ARBA00022619"/>
    </source>
</evidence>
<evidence type="ECO:0000256" key="5">
    <source>
        <dbReference type="ARBA" id="ARBA00007417"/>
    </source>
</evidence>
<comment type="cofactor">
    <cofactor evidence="12">
        <name>Zn(2+)</name>
        <dbReference type="ChEBI" id="CHEBI:29105"/>
    </cofactor>
    <text evidence="12">Binds 1 zinc ion.</text>
</comment>
<keyword evidence="12" id="KW-0378">Hydrolase</keyword>
<comment type="catalytic activity">
    <reaction evidence="12">
        <text>2,5-diamino-6-hydroxy-4-(5-phosphoribosylamino)-pyrimidine + H2O + H(+) = 5-amino-6-(5-phospho-D-ribosylamino)uracil + NH4(+)</text>
        <dbReference type="Rhea" id="RHEA:21868"/>
        <dbReference type="ChEBI" id="CHEBI:15377"/>
        <dbReference type="ChEBI" id="CHEBI:15378"/>
        <dbReference type="ChEBI" id="CHEBI:28938"/>
        <dbReference type="ChEBI" id="CHEBI:58453"/>
        <dbReference type="ChEBI" id="CHEBI:58614"/>
        <dbReference type="EC" id="3.5.4.26"/>
    </reaction>
</comment>
<dbReference type="CDD" id="cd01284">
    <property type="entry name" value="Riboflavin_deaminase-reductase"/>
    <property type="match status" value="1"/>
</dbReference>
<dbReference type="PIRSF" id="PIRSF006769">
    <property type="entry name" value="RibD"/>
    <property type="match status" value="1"/>
</dbReference>
<dbReference type="Gene3D" id="3.40.140.10">
    <property type="entry name" value="Cytidine Deaminase, domain 2"/>
    <property type="match status" value="1"/>
</dbReference>
<dbReference type="Proteomes" id="UP001501600">
    <property type="component" value="Unassembled WGS sequence"/>
</dbReference>
<comment type="catalytic activity">
    <reaction evidence="12">
        <text>5-amino-6-(5-phospho-D-ribitylamino)uracil + NADP(+) = 5-amino-6-(5-phospho-D-ribosylamino)uracil + NADPH + H(+)</text>
        <dbReference type="Rhea" id="RHEA:17845"/>
        <dbReference type="ChEBI" id="CHEBI:15378"/>
        <dbReference type="ChEBI" id="CHEBI:57783"/>
        <dbReference type="ChEBI" id="CHEBI:58349"/>
        <dbReference type="ChEBI" id="CHEBI:58421"/>
        <dbReference type="ChEBI" id="CHEBI:58453"/>
        <dbReference type="EC" id="1.1.1.193"/>
    </reaction>
</comment>
<evidence type="ECO:0000256" key="11">
    <source>
        <dbReference type="ARBA" id="ARBA00023268"/>
    </source>
</evidence>
<name>A0ABP9S6D6_9GAMM</name>
<dbReference type="EC" id="3.5.4.26" evidence="12"/>
<organism evidence="14 15">
    <name type="scientific">Ferrimonas gelatinilytica</name>
    <dbReference type="NCBI Taxonomy" id="1255257"/>
    <lineage>
        <taxon>Bacteria</taxon>
        <taxon>Pseudomonadati</taxon>
        <taxon>Pseudomonadota</taxon>
        <taxon>Gammaproteobacteria</taxon>
        <taxon>Alteromonadales</taxon>
        <taxon>Ferrimonadaceae</taxon>
        <taxon>Ferrimonas</taxon>
    </lineage>
</organism>
<dbReference type="PANTHER" id="PTHR38011">
    <property type="entry name" value="DIHYDROFOLATE REDUCTASE FAMILY PROTEIN (AFU_ORTHOLOGUE AFUA_8G06820)"/>
    <property type="match status" value="1"/>
</dbReference>